<comment type="caution">
    <text evidence="10">The sequence shown here is derived from an EMBL/GenBank/DDBJ whole genome shotgun (WGS) entry which is preliminary data.</text>
</comment>
<evidence type="ECO:0000256" key="4">
    <source>
        <dbReference type="ARBA" id="ARBA00022741"/>
    </source>
</evidence>
<dbReference type="EMBL" id="LFYR01002205">
    <property type="protein sequence ID" value="KMZ56309.1"/>
    <property type="molecule type" value="Genomic_DNA"/>
</dbReference>
<sequence>MEDPAGHRPASFATQANALLRKNLAFQKRNMKTNCRLISFPIILCLLILLIQTLIDSELDDPKNNCGCRCIEQNADGSCKNRVCGIQYSTLDQVATCAIPSPAEWAPVLQVPRSEYRAVSRGSQTFSDLPEESCRTTQSCPAIVLYTGENRTLGERVLGSFFTDFSISSISDDWTVPGNGTLGSGTDTETVNFIEPAFISERPVYTMQSQCSSNSNKSVNVSIQNVTINTADVECVQSSNIWRGSFSDINDELYNGYRETNTERQINEIMAAYDFLNSNQNNYNVNIWYNSTYKDDTLDSASKLVRVTRLVNLLSNSYLRLISGNNKEIQFKFTKEMPKAGSKLSFDFSSLLGPLFFTWIIELLFPVLLTYLVYEKQEKLRIMMKMHGLGDGPYWIISYGYFLLISVVYVFFLVIFGSIIGLKFFTENDYGIQFIFYFAFINLQIALAFFFAPIFSNVKSAQASAYIYIFGTGLLAGFLLQSFIEDLTFSSSWITLMEILPTFALYRGLYEFANYATLAQNLGTSGMTWGSLNDDRNGLSAVLIIIFIEWIVLLPLAYYLDQLSSLGSKIRNDPLFFLNCFRKKQKKSLISLSTRKMLSNKGSNSNITIDMDKADVIQERELVEQLVIDPSTDYAIVCDNLKKVYPGRDGNQSKVAVQGLSLALQRGECFGMLGPNGAGKTSFISMMIGLTPPTAGNAYVEQLSIQEDMDKIYTSMGVCPQHDMLWEMLTGREHLMFYGRLKNLKGHALTHAVEESLRSVNLLNVSDKQSRKYSGGMKRRLSVAISLIGDPKVVYMDEPSTGLDPASRNNLWNVVKQAKQNRAIILTTHSMEEAEVLCDRLGIFVRGNFQCIGNPNQLKVRYGGDYVFTMTTSPSDEKHVEDLVRRFSSNAKKIYHISGTQKFEIPKQDVKIAGVFQAVEDAKKKFDIQAWGLTDTTLEDVFIKVADEQSGIFH</sequence>
<keyword evidence="6 8" id="KW-1133">Transmembrane helix</keyword>
<accession>A0A0K9NHS3</accession>
<dbReference type="InterPro" id="IPR013525">
    <property type="entry name" value="ABC2_TM"/>
</dbReference>
<dbReference type="OMA" id="GTKGMEW"/>
<dbReference type="Gene3D" id="3.40.50.300">
    <property type="entry name" value="P-loop containing nucleotide triphosphate hydrolases"/>
    <property type="match status" value="1"/>
</dbReference>
<dbReference type="CDD" id="cd03263">
    <property type="entry name" value="ABC_subfamily_A"/>
    <property type="match status" value="1"/>
</dbReference>
<feature type="transmembrane region" description="Helical" evidence="8">
    <location>
        <begin position="539"/>
        <end position="560"/>
    </location>
</feature>
<protein>
    <submittedName>
        <fullName evidence="10">ABC transporter A family member</fullName>
    </submittedName>
</protein>
<dbReference type="PROSITE" id="PS00211">
    <property type="entry name" value="ABC_TRANSPORTER_1"/>
    <property type="match status" value="1"/>
</dbReference>
<dbReference type="PROSITE" id="PS50893">
    <property type="entry name" value="ABC_TRANSPORTER_2"/>
    <property type="match status" value="1"/>
</dbReference>
<dbReference type="GO" id="GO:0042626">
    <property type="term" value="F:ATPase-coupled transmembrane transporter activity"/>
    <property type="evidence" value="ECO:0000318"/>
    <property type="project" value="GO_Central"/>
</dbReference>
<feature type="transmembrane region" description="Helical" evidence="8">
    <location>
        <begin position="434"/>
        <end position="454"/>
    </location>
</feature>
<dbReference type="GO" id="GO:0005524">
    <property type="term" value="F:ATP binding"/>
    <property type="evidence" value="ECO:0007669"/>
    <property type="project" value="UniProtKB-KW"/>
</dbReference>
<evidence type="ECO:0000259" key="9">
    <source>
        <dbReference type="PROSITE" id="PS50893"/>
    </source>
</evidence>
<dbReference type="GO" id="GO:0140359">
    <property type="term" value="F:ABC-type transporter activity"/>
    <property type="evidence" value="ECO:0007669"/>
    <property type="project" value="InterPro"/>
</dbReference>
<dbReference type="InterPro" id="IPR003439">
    <property type="entry name" value="ABC_transporter-like_ATP-bd"/>
</dbReference>
<dbReference type="InterPro" id="IPR017871">
    <property type="entry name" value="ABC_transporter-like_CS"/>
</dbReference>
<name>A0A0K9NHS3_ZOSMR</name>
<organism evidence="10 11">
    <name type="scientific">Zostera marina</name>
    <name type="common">Eelgrass</name>
    <dbReference type="NCBI Taxonomy" id="29655"/>
    <lineage>
        <taxon>Eukaryota</taxon>
        <taxon>Viridiplantae</taxon>
        <taxon>Streptophyta</taxon>
        <taxon>Embryophyta</taxon>
        <taxon>Tracheophyta</taxon>
        <taxon>Spermatophyta</taxon>
        <taxon>Magnoliopsida</taxon>
        <taxon>Liliopsida</taxon>
        <taxon>Zosteraceae</taxon>
        <taxon>Zostera</taxon>
    </lineage>
</organism>
<evidence type="ECO:0000256" key="3">
    <source>
        <dbReference type="ARBA" id="ARBA00022692"/>
    </source>
</evidence>
<dbReference type="Pfam" id="PF12698">
    <property type="entry name" value="ABC2_membrane_3"/>
    <property type="match status" value="1"/>
</dbReference>
<dbReference type="OrthoDB" id="8061355at2759"/>
<comment type="subcellular location">
    <subcellularLocation>
        <location evidence="1">Membrane</location>
        <topology evidence="1">Multi-pass membrane protein</topology>
    </subcellularLocation>
</comment>
<reference evidence="11" key="1">
    <citation type="journal article" date="2016" name="Nature">
        <title>The genome of the seagrass Zostera marina reveals angiosperm adaptation to the sea.</title>
        <authorList>
            <person name="Olsen J.L."/>
            <person name="Rouze P."/>
            <person name="Verhelst B."/>
            <person name="Lin Y.-C."/>
            <person name="Bayer T."/>
            <person name="Collen J."/>
            <person name="Dattolo E."/>
            <person name="De Paoli E."/>
            <person name="Dittami S."/>
            <person name="Maumus F."/>
            <person name="Michel G."/>
            <person name="Kersting A."/>
            <person name="Lauritano C."/>
            <person name="Lohaus R."/>
            <person name="Toepel M."/>
            <person name="Tonon T."/>
            <person name="Vanneste K."/>
            <person name="Amirebrahimi M."/>
            <person name="Brakel J."/>
            <person name="Bostroem C."/>
            <person name="Chovatia M."/>
            <person name="Grimwood J."/>
            <person name="Jenkins J.W."/>
            <person name="Jueterbock A."/>
            <person name="Mraz A."/>
            <person name="Stam W.T."/>
            <person name="Tice H."/>
            <person name="Bornberg-Bauer E."/>
            <person name="Green P.J."/>
            <person name="Pearson G.A."/>
            <person name="Procaccini G."/>
            <person name="Duarte C.M."/>
            <person name="Schmutz J."/>
            <person name="Reusch T.B.H."/>
            <person name="Van de Peer Y."/>
        </authorList>
    </citation>
    <scope>NUCLEOTIDE SEQUENCE [LARGE SCALE GENOMIC DNA]</scope>
    <source>
        <strain evidence="11">cv. Finnish</strain>
    </source>
</reference>
<dbReference type="GO" id="GO:0006869">
    <property type="term" value="P:lipid transport"/>
    <property type="evidence" value="ECO:0000318"/>
    <property type="project" value="GO_Central"/>
</dbReference>
<dbReference type="GO" id="GO:0016020">
    <property type="term" value="C:membrane"/>
    <property type="evidence" value="ECO:0007669"/>
    <property type="project" value="UniProtKB-SubCell"/>
</dbReference>
<evidence type="ECO:0000256" key="6">
    <source>
        <dbReference type="ARBA" id="ARBA00022989"/>
    </source>
</evidence>
<evidence type="ECO:0000256" key="1">
    <source>
        <dbReference type="ARBA" id="ARBA00004141"/>
    </source>
</evidence>
<dbReference type="PANTHER" id="PTHR19229:SF154">
    <property type="entry name" value="ABC TRANSPORTER A FAMILY MEMBER 3-RELATED"/>
    <property type="match status" value="1"/>
</dbReference>
<dbReference type="InterPro" id="IPR027417">
    <property type="entry name" value="P-loop_NTPase"/>
</dbReference>
<dbReference type="Pfam" id="PF24526">
    <property type="entry name" value="ABCA12_C"/>
    <property type="match status" value="1"/>
</dbReference>
<evidence type="ECO:0000256" key="7">
    <source>
        <dbReference type="ARBA" id="ARBA00023136"/>
    </source>
</evidence>
<dbReference type="InterPro" id="IPR026082">
    <property type="entry name" value="ABCA"/>
</dbReference>
<dbReference type="GO" id="GO:0005319">
    <property type="term" value="F:lipid transporter activity"/>
    <property type="evidence" value="ECO:0000318"/>
    <property type="project" value="GO_Central"/>
</dbReference>
<evidence type="ECO:0000256" key="5">
    <source>
        <dbReference type="ARBA" id="ARBA00022840"/>
    </source>
</evidence>
<keyword evidence="11" id="KW-1185">Reference proteome</keyword>
<dbReference type="AlphaFoldDB" id="A0A0K9NHS3"/>
<evidence type="ECO:0000256" key="2">
    <source>
        <dbReference type="ARBA" id="ARBA00008526"/>
    </source>
</evidence>
<feature type="domain" description="ABC transporter" evidence="9">
    <location>
        <begin position="636"/>
        <end position="871"/>
    </location>
</feature>
<feature type="transmembrane region" description="Helical" evidence="8">
    <location>
        <begin position="37"/>
        <end position="55"/>
    </location>
</feature>
<dbReference type="FunFam" id="3.40.50.300:FF:000633">
    <property type="entry name" value="ABC transporter A family member 7"/>
    <property type="match status" value="1"/>
</dbReference>
<dbReference type="Proteomes" id="UP000036987">
    <property type="component" value="Unassembled WGS sequence"/>
</dbReference>
<gene>
    <name evidence="10" type="ORF">ZOSMA_97G00780</name>
</gene>
<dbReference type="InterPro" id="IPR003593">
    <property type="entry name" value="AAA+_ATPase"/>
</dbReference>
<dbReference type="STRING" id="29655.A0A0K9NHS3"/>
<keyword evidence="4" id="KW-0547">Nucleotide-binding</keyword>
<feature type="transmembrane region" description="Helical" evidence="8">
    <location>
        <begin position="466"/>
        <end position="484"/>
    </location>
</feature>
<dbReference type="SMART" id="SM00382">
    <property type="entry name" value="AAA"/>
    <property type="match status" value="1"/>
</dbReference>
<keyword evidence="7 8" id="KW-0472">Membrane</keyword>
<evidence type="ECO:0000313" key="11">
    <source>
        <dbReference type="Proteomes" id="UP000036987"/>
    </source>
</evidence>
<keyword evidence="5" id="KW-0067">ATP-binding</keyword>
<evidence type="ECO:0000313" key="10">
    <source>
        <dbReference type="EMBL" id="KMZ56309.1"/>
    </source>
</evidence>
<feature type="transmembrane region" description="Helical" evidence="8">
    <location>
        <begin position="394"/>
        <end position="422"/>
    </location>
</feature>
<feature type="transmembrane region" description="Helical" evidence="8">
    <location>
        <begin position="351"/>
        <end position="374"/>
    </location>
</feature>
<dbReference type="SUPFAM" id="SSF52540">
    <property type="entry name" value="P-loop containing nucleoside triphosphate hydrolases"/>
    <property type="match status" value="1"/>
</dbReference>
<dbReference type="GO" id="GO:0016887">
    <property type="term" value="F:ATP hydrolysis activity"/>
    <property type="evidence" value="ECO:0007669"/>
    <property type="project" value="InterPro"/>
</dbReference>
<proteinExistence type="inferred from homology"/>
<comment type="similarity">
    <text evidence="2">Belongs to the ABC transporter superfamily. ABCA family. CPR flippase (TC 3.A.1.211) subfamily.</text>
</comment>
<keyword evidence="3 8" id="KW-0812">Transmembrane</keyword>
<evidence type="ECO:0000256" key="8">
    <source>
        <dbReference type="SAM" id="Phobius"/>
    </source>
</evidence>
<dbReference type="Pfam" id="PF00005">
    <property type="entry name" value="ABC_tran"/>
    <property type="match status" value="1"/>
</dbReference>
<dbReference type="PANTHER" id="PTHR19229">
    <property type="entry name" value="ATP-BINDING CASSETTE TRANSPORTER SUBFAMILY A ABCA"/>
    <property type="match status" value="1"/>
</dbReference>